<reference evidence="1 2" key="1">
    <citation type="journal article" date="2011" name="Stand. Genomic Sci.">
        <title>Complete genome sequence of the gliding freshwater bacterium Fluviicola taffensis type strain (RW262).</title>
        <authorList>
            <person name="Woyke T."/>
            <person name="Chertkov O."/>
            <person name="Lapidus A."/>
            <person name="Nolan M."/>
            <person name="Lucas S."/>
            <person name="Del Rio T.G."/>
            <person name="Tice H."/>
            <person name="Cheng J.F."/>
            <person name="Tapia R."/>
            <person name="Han C."/>
            <person name="Goodwin L."/>
            <person name="Pitluck S."/>
            <person name="Liolios K."/>
            <person name="Pagani I."/>
            <person name="Ivanova N."/>
            <person name="Huntemann M."/>
            <person name="Mavromatis K."/>
            <person name="Mikhailova N."/>
            <person name="Pati A."/>
            <person name="Chen A."/>
            <person name="Palaniappan K."/>
            <person name="Land M."/>
            <person name="Hauser L."/>
            <person name="Brambilla E.M."/>
            <person name="Rohde M."/>
            <person name="Mwirichia R."/>
            <person name="Sikorski J."/>
            <person name="Tindall B.J."/>
            <person name="Goker M."/>
            <person name="Bristow J."/>
            <person name="Eisen J.A."/>
            <person name="Markowitz V."/>
            <person name="Hugenholtz P."/>
            <person name="Klenk H.P."/>
            <person name="Kyrpides N.C."/>
        </authorList>
    </citation>
    <scope>NUCLEOTIDE SEQUENCE [LARGE SCALE GENOMIC DNA]</scope>
    <source>
        <strain evidence="2">DSM 16823 / RW262 / RW262</strain>
    </source>
</reference>
<dbReference type="OrthoDB" id="1467701at2"/>
<sequence length="188" mass="21138" precursor="true">MKNIGLVGFLGFLVACSSGSTDEKTKEVSSQVSEKGLEESVKAVKAFEDSLKAASKTGTLEFSPETAVVYAEKCLAITHRFPKSDEAPRYMDKAHIIFASAGLNQRSVMIADSLIMRYSTYKNRAMVLESLAGSYDVFVKPRQKDKVKLYYELLLKENPKMDPAQRKQIEKRLKYVDLTFEEFISKAN</sequence>
<dbReference type="RefSeq" id="WP_013685733.1">
    <property type="nucleotide sequence ID" value="NC_015321.1"/>
</dbReference>
<name>F2IK62_FLUTR</name>
<dbReference type="STRING" id="755732.Fluta_0960"/>
<evidence type="ECO:0000313" key="1">
    <source>
        <dbReference type="EMBL" id="AEA42961.1"/>
    </source>
</evidence>
<dbReference type="EMBL" id="CP002542">
    <property type="protein sequence ID" value="AEA42961.1"/>
    <property type="molecule type" value="Genomic_DNA"/>
</dbReference>
<dbReference type="PROSITE" id="PS51257">
    <property type="entry name" value="PROKAR_LIPOPROTEIN"/>
    <property type="match status" value="1"/>
</dbReference>
<gene>
    <name evidence="1" type="ordered locus">Fluta_0960</name>
</gene>
<dbReference type="Proteomes" id="UP000007463">
    <property type="component" value="Chromosome"/>
</dbReference>
<reference evidence="2" key="2">
    <citation type="submission" date="2011-02" db="EMBL/GenBank/DDBJ databases">
        <title>The complete genome of Fluviicola taffensis DSM 16823.</title>
        <authorList>
            <consortium name="US DOE Joint Genome Institute (JGI-PGF)"/>
            <person name="Lucas S."/>
            <person name="Copeland A."/>
            <person name="Lapidus A."/>
            <person name="Bruce D."/>
            <person name="Goodwin L."/>
            <person name="Pitluck S."/>
            <person name="Kyrpides N."/>
            <person name="Mavromatis K."/>
            <person name="Ivanova N."/>
            <person name="Mikhailova N."/>
            <person name="Pagani I."/>
            <person name="Chertkov O."/>
            <person name="Detter J.C."/>
            <person name="Han C."/>
            <person name="Tapia R."/>
            <person name="Land M."/>
            <person name="Hauser L."/>
            <person name="Markowitz V."/>
            <person name="Cheng J.-F."/>
            <person name="Hugenholtz P."/>
            <person name="Woyke T."/>
            <person name="Wu D."/>
            <person name="Tindall B."/>
            <person name="Pomrenke H.G."/>
            <person name="Brambilla E."/>
            <person name="Klenk H.-P."/>
            <person name="Eisen J.A."/>
        </authorList>
    </citation>
    <scope>NUCLEOTIDE SEQUENCE [LARGE SCALE GENOMIC DNA]</scope>
    <source>
        <strain evidence="2">DSM 16823 / RW262 / RW262</strain>
    </source>
</reference>
<evidence type="ECO:0008006" key="3">
    <source>
        <dbReference type="Google" id="ProtNLM"/>
    </source>
</evidence>
<dbReference type="AlphaFoldDB" id="F2IK62"/>
<protein>
    <recommendedName>
        <fullName evidence="3">Lipoprotein</fullName>
    </recommendedName>
</protein>
<proteinExistence type="predicted"/>
<keyword evidence="2" id="KW-1185">Reference proteome</keyword>
<dbReference type="HOGENOM" id="CLU_1439162_0_0_10"/>
<organism evidence="1 2">
    <name type="scientific">Fluviicola taffensis (strain DSM 16823 / NCIMB 13979 / RW262)</name>
    <dbReference type="NCBI Taxonomy" id="755732"/>
    <lineage>
        <taxon>Bacteria</taxon>
        <taxon>Pseudomonadati</taxon>
        <taxon>Bacteroidota</taxon>
        <taxon>Flavobacteriia</taxon>
        <taxon>Flavobacteriales</taxon>
        <taxon>Crocinitomicaceae</taxon>
        <taxon>Fluviicola</taxon>
    </lineage>
</organism>
<evidence type="ECO:0000313" key="2">
    <source>
        <dbReference type="Proteomes" id="UP000007463"/>
    </source>
</evidence>
<dbReference type="KEGG" id="fte:Fluta_0960"/>
<accession>F2IK62</accession>